<evidence type="ECO:0000313" key="3">
    <source>
        <dbReference type="EMBL" id="MBA9085618.1"/>
    </source>
</evidence>
<feature type="transmembrane region" description="Helical" evidence="1">
    <location>
        <begin position="197"/>
        <end position="217"/>
    </location>
</feature>
<dbReference type="AlphaFoldDB" id="A0A7W3ST10"/>
<accession>A0A7W3ST10</accession>
<feature type="domain" description="PepSY" evidence="2">
    <location>
        <begin position="289"/>
        <end position="332"/>
    </location>
</feature>
<keyword evidence="1" id="KW-0812">Transmembrane</keyword>
<protein>
    <submittedName>
        <fullName evidence="3">Putative iron-regulated membrane protein</fullName>
    </submittedName>
</protein>
<dbReference type="PANTHER" id="PTHR34219">
    <property type="entry name" value="IRON-REGULATED INNER MEMBRANE PROTEIN-RELATED"/>
    <property type="match status" value="1"/>
</dbReference>
<comment type="caution">
    <text evidence="3">The sequence shown here is derived from an EMBL/GenBank/DDBJ whole genome shotgun (WGS) entry which is preliminary data.</text>
</comment>
<sequence length="450" mass="50574">MKAQTSWYQAVWRWHFYAGIIFAPFLIILAFSGSMYLFKPQIEGHLYKDLLTVREVGTSLIAPTELMEKVTSTYPGLKISSVTFPDLPKSTVKMSVEHEGIASTLYADPYTGHILGIQDNSKTFSAYFKKMHSQLLMNGTWPNRLVELSACWAFILTVTGLYLWWPRKKSAIWGTFLPRFKNRGSRTFWRDMHAVPAFWLSLFILILIATGLPWSGVLGPQIDRIANATNTNYPPYGTVYMEKPDSVTVAKDVADNIPWAAENIPVPSSISGSYIQLDMNEIVGIADKQSIQKPYTISIPQDARGVYTISTDHVRPGSDATLHVDQYSGAILTDVRFADYGMMAKAITYGIALHEGRLFGIFNQLLGLITCIGLILISISSYFMWRKRKTNGRLGAPNKPRDKRTTIGVLIIMLIFGILMPLVGLSLIVVLILDLIVIRNVRPLKHWFSV</sequence>
<name>A0A7W3ST10_9BACL</name>
<feature type="transmembrane region" description="Helical" evidence="1">
    <location>
        <begin position="365"/>
        <end position="385"/>
    </location>
</feature>
<dbReference type="PANTHER" id="PTHR34219:SF1">
    <property type="entry name" value="PEPSY DOMAIN-CONTAINING PROTEIN"/>
    <property type="match status" value="1"/>
</dbReference>
<feature type="transmembrane region" description="Helical" evidence="1">
    <location>
        <begin position="405"/>
        <end position="438"/>
    </location>
</feature>
<gene>
    <name evidence="3" type="ORF">FHR92_002085</name>
</gene>
<evidence type="ECO:0000256" key="1">
    <source>
        <dbReference type="SAM" id="Phobius"/>
    </source>
</evidence>
<proteinExistence type="predicted"/>
<organism evidence="3 4">
    <name type="scientific">Fontibacillus solani</name>
    <dbReference type="NCBI Taxonomy" id="1572857"/>
    <lineage>
        <taxon>Bacteria</taxon>
        <taxon>Bacillati</taxon>
        <taxon>Bacillota</taxon>
        <taxon>Bacilli</taxon>
        <taxon>Bacillales</taxon>
        <taxon>Paenibacillaceae</taxon>
        <taxon>Fontibacillus</taxon>
    </lineage>
</organism>
<keyword evidence="1" id="KW-0472">Membrane</keyword>
<reference evidence="3 4" key="1">
    <citation type="submission" date="2020-08" db="EMBL/GenBank/DDBJ databases">
        <title>Genomic Encyclopedia of Type Strains, Phase III (KMG-III): the genomes of soil and plant-associated and newly described type strains.</title>
        <authorList>
            <person name="Whitman W."/>
        </authorList>
    </citation>
    <scope>NUCLEOTIDE SEQUENCE [LARGE SCALE GENOMIC DNA]</scope>
    <source>
        <strain evidence="3 4">CECT 8693</strain>
    </source>
</reference>
<dbReference type="InterPro" id="IPR005625">
    <property type="entry name" value="PepSY-ass_TM"/>
</dbReference>
<keyword evidence="1" id="KW-1133">Transmembrane helix</keyword>
<feature type="transmembrane region" description="Helical" evidence="1">
    <location>
        <begin position="145"/>
        <end position="165"/>
    </location>
</feature>
<dbReference type="EMBL" id="JACJIP010000011">
    <property type="protein sequence ID" value="MBA9085618.1"/>
    <property type="molecule type" value="Genomic_DNA"/>
</dbReference>
<dbReference type="InterPro" id="IPR025711">
    <property type="entry name" value="PepSY"/>
</dbReference>
<dbReference type="Proteomes" id="UP000567067">
    <property type="component" value="Unassembled WGS sequence"/>
</dbReference>
<dbReference type="Pfam" id="PF03413">
    <property type="entry name" value="PepSY"/>
    <property type="match status" value="1"/>
</dbReference>
<dbReference type="RefSeq" id="WP_182535456.1">
    <property type="nucleotide sequence ID" value="NZ_JACJIP010000011.1"/>
</dbReference>
<dbReference type="Pfam" id="PF03929">
    <property type="entry name" value="PepSY_TM"/>
    <property type="match status" value="1"/>
</dbReference>
<feature type="transmembrane region" description="Helical" evidence="1">
    <location>
        <begin position="16"/>
        <end position="38"/>
    </location>
</feature>
<evidence type="ECO:0000313" key="4">
    <source>
        <dbReference type="Proteomes" id="UP000567067"/>
    </source>
</evidence>
<keyword evidence="4" id="KW-1185">Reference proteome</keyword>
<evidence type="ECO:0000259" key="2">
    <source>
        <dbReference type="Pfam" id="PF03413"/>
    </source>
</evidence>